<reference evidence="1" key="1">
    <citation type="submission" date="2021-06" db="EMBL/GenBank/DDBJ databases">
        <authorList>
            <person name="Kallberg Y."/>
            <person name="Tangrot J."/>
            <person name="Rosling A."/>
        </authorList>
    </citation>
    <scope>NUCLEOTIDE SEQUENCE</scope>
    <source>
        <strain evidence="1">MA453B</strain>
    </source>
</reference>
<dbReference type="PANTHER" id="PTHR47718">
    <property type="entry name" value="OS01G0519700 PROTEIN"/>
    <property type="match status" value="1"/>
</dbReference>
<dbReference type="AlphaFoldDB" id="A0A9N9HFQ1"/>
<evidence type="ECO:0000313" key="2">
    <source>
        <dbReference type="Proteomes" id="UP000789405"/>
    </source>
</evidence>
<evidence type="ECO:0000313" key="1">
    <source>
        <dbReference type="EMBL" id="CAG8671930.1"/>
    </source>
</evidence>
<gene>
    <name evidence="1" type="ORF">DERYTH_LOCUS11292</name>
</gene>
<comment type="caution">
    <text evidence="1">The sequence shown here is derived from an EMBL/GenBank/DDBJ whole genome shotgun (WGS) entry which is preliminary data.</text>
</comment>
<dbReference type="PANTHER" id="PTHR47718:SF3">
    <property type="entry name" value="PROTEIN FAR1-RELATED SEQUENCE 5-LIKE"/>
    <property type="match status" value="1"/>
</dbReference>
<dbReference type="OrthoDB" id="2379842at2759"/>
<accession>A0A9N9HFQ1</accession>
<sequence>MLTILTGNSDIATFITDRDLALMIAISTVLPNSKHQLCTWYIFKNIKNKLKGININKFIQTVRELMYNDLSESQTEQEIKELCLQKYQETTQKFAYKAFLYQNTHIYDDKDTGLKELHLVCSKFAFETFVKRQKDLVISGEYGVLKYNHNIYKIVQIDDKVDQVYVVISICISPNEIYQHWHAQYTPEIGCVSQLAVQIFEKLPECYHNDLLNLMQNALEYILENGKSIFETTSIDNATNYKDIKLLKAKKLSSIDTMVSKKAKKLSSNDTMMSGIKLNPLILHNAVLQPECLQKYWFYVLEYAQLASDTFNIPIAVFGVDSTSSFLFLLFNQKPGRHKKPIILNWYKYSYIVFVKLKPNRDIQVSSLNSQYIPACHHLGISEE</sequence>
<proteinExistence type="predicted"/>
<keyword evidence="2" id="KW-1185">Reference proteome</keyword>
<dbReference type="EMBL" id="CAJVPY010006926">
    <property type="protein sequence ID" value="CAG8671930.1"/>
    <property type="molecule type" value="Genomic_DNA"/>
</dbReference>
<name>A0A9N9HFQ1_9GLOM</name>
<protein>
    <submittedName>
        <fullName evidence="1">19119_t:CDS:1</fullName>
    </submittedName>
</protein>
<dbReference type="Proteomes" id="UP000789405">
    <property type="component" value="Unassembled WGS sequence"/>
</dbReference>
<organism evidence="1 2">
    <name type="scientific">Dentiscutata erythropus</name>
    <dbReference type="NCBI Taxonomy" id="1348616"/>
    <lineage>
        <taxon>Eukaryota</taxon>
        <taxon>Fungi</taxon>
        <taxon>Fungi incertae sedis</taxon>
        <taxon>Mucoromycota</taxon>
        <taxon>Glomeromycotina</taxon>
        <taxon>Glomeromycetes</taxon>
        <taxon>Diversisporales</taxon>
        <taxon>Gigasporaceae</taxon>
        <taxon>Dentiscutata</taxon>
    </lineage>
</organism>